<reference evidence="1" key="1">
    <citation type="journal article" date="2014" name="Front. Microbiol.">
        <title>High frequency of phylogenetically diverse reductive dehalogenase-homologous genes in deep subseafloor sedimentary metagenomes.</title>
        <authorList>
            <person name="Kawai M."/>
            <person name="Futagami T."/>
            <person name="Toyoda A."/>
            <person name="Takaki Y."/>
            <person name="Nishi S."/>
            <person name="Hori S."/>
            <person name="Arai W."/>
            <person name="Tsubouchi T."/>
            <person name="Morono Y."/>
            <person name="Uchiyama I."/>
            <person name="Ito T."/>
            <person name="Fujiyama A."/>
            <person name="Inagaki F."/>
            <person name="Takami H."/>
        </authorList>
    </citation>
    <scope>NUCLEOTIDE SEQUENCE</scope>
    <source>
        <strain evidence="1">Expedition CK06-06</strain>
    </source>
</reference>
<comment type="caution">
    <text evidence="1">The sequence shown here is derived from an EMBL/GenBank/DDBJ whole genome shotgun (WGS) entry which is preliminary data.</text>
</comment>
<dbReference type="EMBL" id="BARW01033949">
    <property type="protein sequence ID" value="GAJ02811.1"/>
    <property type="molecule type" value="Genomic_DNA"/>
</dbReference>
<dbReference type="AlphaFoldDB" id="X1USD7"/>
<gene>
    <name evidence="1" type="ORF">S12H4_53340</name>
</gene>
<name>X1USD7_9ZZZZ</name>
<sequence length="66" mass="7492">LDDLAVQTRDLRNFLRYDMSGLELGRGTIQDLETSALWIRKLRQLGYYSVMVETGQKVKAGELGSD</sequence>
<evidence type="ECO:0000313" key="1">
    <source>
        <dbReference type="EMBL" id="GAJ02811.1"/>
    </source>
</evidence>
<protein>
    <submittedName>
        <fullName evidence="1">Uncharacterized protein</fullName>
    </submittedName>
</protein>
<accession>X1USD7</accession>
<organism evidence="1">
    <name type="scientific">marine sediment metagenome</name>
    <dbReference type="NCBI Taxonomy" id="412755"/>
    <lineage>
        <taxon>unclassified sequences</taxon>
        <taxon>metagenomes</taxon>
        <taxon>ecological metagenomes</taxon>
    </lineage>
</organism>
<proteinExistence type="predicted"/>
<feature type="non-terminal residue" evidence="1">
    <location>
        <position position="1"/>
    </location>
</feature>